<dbReference type="EMBL" id="AP024449">
    <property type="protein sequence ID" value="BCS28644.1"/>
    <property type="molecule type" value="Genomic_DNA"/>
</dbReference>
<evidence type="ECO:0000259" key="2">
    <source>
        <dbReference type="Pfam" id="PF25809"/>
    </source>
</evidence>
<dbReference type="Pfam" id="PF25809">
    <property type="entry name" value="STEEP1"/>
    <property type="match status" value="1"/>
</dbReference>
<reference evidence="3" key="1">
    <citation type="submission" date="2021-01" db="EMBL/GenBank/DDBJ databases">
        <authorList>
            <consortium name="Aspergillus puulaauensis MK2 genome sequencing consortium"/>
            <person name="Kazuki M."/>
            <person name="Futagami T."/>
        </authorList>
    </citation>
    <scope>NUCLEOTIDE SEQUENCE</scope>
    <source>
        <strain evidence="3">MK2</strain>
    </source>
</reference>
<evidence type="ECO:0000313" key="4">
    <source>
        <dbReference type="Proteomes" id="UP000654913"/>
    </source>
</evidence>
<organism evidence="3 4">
    <name type="scientific">Aspergillus puulaauensis</name>
    <dbReference type="NCBI Taxonomy" id="1220207"/>
    <lineage>
        <taxon>Eukaryota</taxon>
        <taxon>Fungi</taxon>
        <taxon>Dikarya</taxon>
        <taxon>Ascomycota</taxon>
        <taxon>Pezizomycotina</taxon>
        <taxon>Eurotiomycetes</taxon>
        <taxon>Eurotiomycetidae</taxon>
        <taxon>Eurotiales</taxon>
        <taxon>Aspergillaceae</taxon>
        <taxon>Aspergillus</taxon>
    </lineage>
</organism>
<feature type="region of interest" description="Disordered" evidence="1">
    <location>
        <begin position="131"/>
        <end position="186"/>
    </location>
</feature>
<dbReference type="Proteomes" id="UP000654913">
    <property type="component" value="Chromosome 7"/>
</dbReference>
<accession>A0A7R8AQU3</accession>
<sequence length="300" mass="33359">MTTAKLSTSNSSTSLTHSLTHSLTRLKSIGLYLQFHSNSSLNLKSNLNLSNLQTRNNYTSTKEQAGEQHHHHHLKMSTPTPTPTTPTTTTETTEPKPTAPSPSTLPITTYHCRFCATLLIATTRDLPRLPTRQKNAADSARILPLRNHTFPSSTSTSASISTSTSAQNPEEAQTQAQSQEPNGRQQEHYSILLSTNARDRKPTLIRREDGFEKRFFLRCGRCRVTVGYFLDEVHFPAEGGLKALGSGLNEAGERIREGDEGESGEDRAVYLLPGGLMETAIMSDEEKMRSVDREWADWFK</sequence>
<name>A0A7R8AQU3_9EURO</name>
<keyword evidence="4" id="KW-1185">Reference proteome</keyword>
<evidence type="ECO:0000313" key="3">
    <source>
        <dbReference type="EMBL" id="BCS28644.1"/>
    </source>
</evidence>
<protein>
    <recommendedName>
        <fullName evidence="2">STEEP1 domain-containing protein</fullName>
    </recommendedName>
</protein>
<feature type="compositionally biased region" description="Polar residues" evidence="1">
    <location>
        <begin position="167"/>
        <end position="184"/>
    </location>
</feature>
<feature type="compositionally biased region" description="Low complexity" evidence="1">
    <location>
        <begin position="152"/>
        <end position="166"/>
    </location>
</feature>
<dbReference type="KEGG" id="apuu:APUU_70214A"/>
<dbReference type="OrthoDB" id="418131at2759"/>
<feature type="compositionally biased region" description="Low complexity" evidence="1">
    <location>
        <begin position="85"/>
        <end position="104"/>
    </location>
</feature>
<feature type="domain" description="STEEP1" evidence="2">
    <location>
        <begin position="105"/>
        <end position="230"/>
    </location>
</feature>
<proteinExistence type="predicted"/>
<dbReference type="AlphaFoldDB" id="A0A7R8AQU3"/>
<reference evidence="3" key="2">
    <citation type="submission" date="2021-02" db="EMBL/GenBank/DDBJ databases">
        <title>Aspergillus puulaauensis MK2 genome sequence.</title>
        <authorList>
            <person name="Futagami T."/>
            <person name="Mori K."/>
            <person name="Kadooka C."/>
            <person name="Tanaka T."/>
        </authorList>
    </citation>
    <scope>NUCLEOTIDE SEQUENCE</scope>
    <source>
        <strain evidence="3">MK2</strain>
    </source>
</reference>
<dbReference type="RefSeq" id="XP_041560830.1">
    <property type="nucleotide sequence ID" value="XM_041695062.1"/>
</dbReference>
<evidence type="ECO:0000256" key="1">
    <source>
        <dbReference type="SAM" id="MobiDB-lite"/>
    </source>
</evidence>
<feature type="region of interest" description="Disordered" evidence="1">
    <location>
        <begin position="60"/>
        <end position="104"/>
    </location>
</feature>
<dbReference type="GeneID" id="64978641"/>
<dbReference type="InterPro" id="IPR057965">
    <property type="entry name" value="STEEP1_dom"/>
</dbReference>
<gene>
    <name evidence="3" type="ORF">APUU_70214A</name>
</gene>